<evidence type="ECO:0000256" key="17">
    <source>
        <dbReference type="ARBA" id="ARBA00042968"/>
    </source>
</evidence>
<keyword evidence="7" id="KW-0999">Mitochondrion inner membrane</keyword>
<evidence type="ECO:0000256" key="16">
    <source>
        <dbReference type="ARBA" id="ARBA00041416"/>
    </source>
</evidence>
<evidence type="ECO:0000313" key="23">
    <source>
        <dbReference type="Proteomes" id="UP000054324"/>
    </source>
</evidence>
<dbReference type="InterPro" id="IPR039421">
    <property type="entry name" value="Type_1_exporter"/>
</dbReference>
<dbReference type="PROSITE" id="PS50929">
    <property type="entry name" value="ABC_TM1F"/>
    <property type="match status" value="1"/>
</dbReference>
<accession>A0A074Z3R2</accession>
<dbReference type="PANTHER" id="PTHR43394">
    <property type="entry name" value="ATP-DEPENDENT PERMEASE MDL1, MITOCHONDRIAL"/>
    <property type="match status" value="1"/>
</dbReference>
<dbReference type="GO" id="GO:0090374">
    <property type="term" value="P:oligopeptide export from mitochondrion"/>
    <property type="evidence" value="ECO:0007669"/>
    <property type="project" value="TreeGrafter"/>
</dbReference>
<sequence>MGQKPGRQALKNPSLFDDRYLRSIFRVALAWPRAPYASRPNSKGSLRKTTQRVEMGHRRSNQTQLLWSLPPSRMSPRDGTHKWLETLLEMAKSLPHWWSFIQTIVFDASSALFGCWSVRRAWQLDCKRFIANRGDIVSARLRATGMISVCMARIPTGVRVALQKSSVLFRGSLHVGQFSGVVKRIKHLNFGIWSGLALLKCYPLHRIILPVSCDTFQSSSDEVSLVKSSRDPYTWSRGDLFVLIWPEFFSLACAVLGALSAAAMNILIPIYLGEFVEAIALWSNRDGIPSGVLPTLKLFLAYVVQSVATFSYISLLASIGERIAFKLRNDLLKTIIHNEVAYFDTHNSGKLIDSLTADVQTFKSAFKQCISIGLRSTTQILGCFISLLSISPVLTGTLLSSLPCVFLIGSLMGAELRRLSQKAQSQHSIASSVAEESFTHIRSVKALSIEELQLERYRNETEKARALNEQLGYGIGVFQGLSNLTLNGVVLGVLYVGGHLIYRDELKSGQLMAFLVTTQTIQRSMAQLSLLFSQVLRGSTALNRIFGVLHDSSRTELLPQRTQSFTSDKLYEQWSQPGHAPDLQFDAVRFAYPTRPEAVVLDELNLSIPAGNVVALVGQSGAGKSTVVSLIERFYNPSSGRVTLGSHDLRGFSLSSLRGQLVGYISQEPQIFNTSIRENIRLGKPDATDQQVEEAARLANAHDFIMNQLPNGYETRVGQGSDSVAGLSGGQRQRIAIARVILKNSPFLILDEATSALDAESEAQVQGALKTVMKGRTVLVIAHRLSTVRGADWIIVMSHGKVAEEGTHQALMAKRGVYYNLVQRQEGADILS</sequence>
<evidence type="ECO:0000256" key="12">
    <source>
        <dbReference type="ARBA" id="ARBA00023065"/>
    </source>
</evidence>
<organism evidence="22 23">
    <name type="scientific">Opisthorchis viverrini</name>
    <name type="common">Southeast Asian liver fluke</name>
    <dbReference type="NCBI Taxonomy" id="6198"/>
    <lineage>
        <taxon>Eukaryota</taxon>
        <taxon>Metazoa</taxon>
        <taxon>Spiralia</taxon>
        <taxon>Lophotrochozoa</taxon>
        <taxon>Platyhelminthes</taxon>
        <taxon>Trematoda</taxon>
        <taxon>Digenea</taxon>
        <taxon>Opisthorchiida</taxon>
        <taxon>Opisthorchiata</taxon>
        <taxon>Opisthorchiidae</taxon>
        <taxon>Opisthorchis</taxon>
    </lineage>
</organism>
<dbReference type="SMART" id="SM00382">
    <property type="entry name" value="AAA"/>
    <property type="match status" value="1"/>
</dbReference>
<feature type="transmembrane region" description="Helical" evidence="19">
    <location>
        <begin position="380"/>
        <end position="408"/>
    </location>
</feature>
<keyword evidence="12" id="KW-0406">Ion transport</keyword>
<evidence type="ECO:0000256" key="1">
    <source>
        <dbReference type="ARBA" id="ARBA00004448"/>
    </source>
</evidence>
<evidence type="ECO:0000256" key="18">
    <source>
        <dbReference type="SAM" id="MobiDB-lite"/>
    </source>
</evidence>
<evidence type="ECO:0000256" key="9">
    <source>
        <dbReference type="ARBA" id="ARBA00022946"/>
    </source>
</evidence>
<feature type="transmembrane region" description="Helical" evidence="19">
    <location>
        <begin position="97"/>
        <end position="118"/>
    </location>
</feature>
<evidence type="ECO:0000259" key="20">
    <source>
        <dbReference type="PROSITE" id="PS50893"/>
    </source>
</evidence>
<evidence type="ECO:0000256" key="15">
    <source>
        <dbReference type="ARBA" id="ARBA00040439"/>
    </source>
</evidence>
<dbReference type="CTD" id="20324191"/>
<gene>
    <name evidence="22" type="ORF">T265_10023</name>
</gene>
<name>A0A074Z3R2_OPIVI</name>
<dbReference type="GO" id="GO:0016887">
    <property type="term" value="F:ATP hydrolysis activity"/>
    <property type="evidence" value="ECO:0007669"/>
    <property type="project" value="InterPro"/>
</dbReference>
<evidence type="ECO:0000313" key="22">
    <source>
        <dbReference type="EMBL" id="KER21716.1"/>
    </source>
</evidence>
<evidence type="ECO:0000259" key="21">
    <source>
        <dbReference type="PROSITE" id="PS50929"/>
    </source>
</evidence>
<dbReference type="GO" id="GO:0005743">
    <property type="term" value="C:mitochondrial inner membrane"/>
    <property type="evidence" value="ECO:0007669"/>
    <property type="project" value="UniProtKB-SubCell"/>
</dbReference>
<evidence type="ECO:0000256" key="8">
    <source>
        <dbReference type="ARBA" id="ARBA00022840"/>
    </source>
</evidence>
<feature type="domain" description="ABC transporter" evidence="20">
    <location>
        <begin position="583"/>
        <end position="824"/>
    </location>
</feature>
<dbReference type="GeneID" id="20324191"/>
<feature type="transmembrane region" description="Helical" evidence="19">
    <location>
        <begin position="299"/>
        <end position="319"/>
    </location>
</feature>
<reference evidence="22 23" key="1">
    <citation type="submission" date="2013-11" db="EMBL/GenBank/DDBJ databases">
        <title>Opisthorchis viverrini - life in the bile duct.</title>
        <authorList>
            <person name="Young N.D."/>
            <person name="Nagarajan N."/>
            <person name="Lin S.J."/>
            <person name="Korhonen P.K."/>
            <person name="Jex A.R."/>
            <person name="Hall R.S."/>
            <person name="Safavi-Hemami H."/>
            <person name="Kaewkong W."/>
            <person name="Bertrand D."/>
            <person name="Gao S."/>
            <person name="Seet Q."/>
            <person name="Wongkham S."/>
            <person name="Teh B.T."/>
            <person name="Wongkham C."/>
            <person name="Intapan P.M."/>
            <person name="Maleewong W."/>
            <person name="Yang X."/>
            <person name="Hu M."/>
            <person name="Wang Z."/>
            <person name="Hofmann A."/>
            <person name="Sternberg P.W."/>
            <person name="Tan P."/>
            <person name="Wang J."/>
            <person name="Gasser R.B."/>
        </authorList>
    </citation>
    <scope>NUCLEOTIDE SEQUENCE [LARGE SCALE GENOMIC DNA]</scope>
</reference>
<dbReference type="GO" id="GO:0015421">
    <property type="term" value="F:ABC-type oligopeptide transporter activity"/>
    <property type="evidence" value="ECO:0007669"/>
    <property type="project" value="TreeGrafter"/>
</dbReference>
<keyword evidence="5 19" id="KW-0812">Transmembrane</keyword>
<dbReference type="GO" id="GO:0005524">
    <property type="term" value="F:ATP binding"/>
    <property type="evidence" value="ECO:0007669"/>
    <property type="project" value="UniProtKB-KW"/>
</dbReference>
<dbReference type="STRING" id="6198.A0A074Z3R2"/>
<comment type="similarity">
    <text evidence="2">Belongs to the ABC transporter superfamily. ABCB family. Multidrug resistance exporter (TC 3.A.1.201) subfamily.</text>
</comment>
<proteinExistence type="inferred from homology"/>
<dbReference type="FunFam" id="3.40.50.300:FF:000403">
    <property type="entry name" value="ATP-binding cassette sub-family B member 8, mitochondrial"/>
    <property type="match status" value="1"/>
</dbReference>
<keyword evidence="3" id="KW-0813">Transport</keyword>
<evidence type="ECO:0000256" key="2">
    <source>
        <dbReference type="ARBA" id="ARBA00007577"/>
    </source>
</evidence>
<dbReference type="InterPro" id="IPR003439">
    <property type="entry name" value="ABC_transporter-like_ATP-bd"/>
</dbReference>
<dbReference type="InterPro" id="IPR036640">
    <property type="entry name" value="ABC1_TM_sf"/>
</dbReference>
<evidence type="ECO:0000256" key="7">
    <source>
        <dbReference type="ARBA" id="ARBA00022792"/>
    </source>
</evidence>
<feature type="domain" description="ABC transmembrane type-1" evidence="21">
    <location>
        <begin position="254"/>
        <end position="537"/>
    </location>
</feature>
<dbReference type="Gene3D" id="3.40.50.300">
    <property type="entry name" value="P-loop containing nucleotide triphosphate hydrolases"/>
    <property type="match status" value="1"/>
</dbReference>
<evidence type="ECO:0000256" key="14">
    <source>
        <dbReference type="ARBA" id="ARBA00023136"/>
    </source>
</evidence>
<feature type="region of interest" description="Disordered" evidence="18">
    <location>
        <begin position="38"/>
        <end position="59"/>
    </location>
</feature>
<keyword evidence="13" id="KW-0496">Mitochondrion</keyword>
<protein>
    <recommendedName>
        <fullName evidence="15">Mitochondrial potassium channel ATP-binding subunit</fullName>
    </recommendedName>
    <alternativeName>
        <fullName evidence="17">ATP-binding cassette sub-family B member 8, mitochondrial</fullName>
    </alternativeName>
    <alternativeName>
        <fullName evidence="16">Mitochondrial sulfonylurea-receptor</fullName>
    </alternativeName>
</protein>
<comment type="subcellular location">
    <subcellularLocation>
        <location evidence="1">Mitochondrion inner membrane</location>
        <topology evidence="1">Multi-pass membrane protein</topology>
    </subcellularLocation>
</comment>
<feature type="transmembrane region" description="Helical" evidence="19">
    <location>
        <begin position="248"/>
        <end position="272"/>
    </location>
</feature>
<dbReference type="Gene3D" id="1.20.1560.10">
    <property type="entry name" value="ABC transporter type 1, transmembrane domain"/>
    <property type="match status" value="1"/>
</dbReference>
<keyword evidence="10" id="KW-0630">Potassium</keyword>
<dbReference type="SUPFAM" id="SSF52540">
    <property type="entry name" value="P-loop containing nucleoside triphosphate hydrolases"/>
    <property type="match status" value="1"/>
</dbReference>
<dbReference type="Proteomes" id="UP000054324">
    <property type="component" value="Unassembled WGS sequence"/>
</dbReference>
<keyword evidence="23" id="KW-1185">Reference proteome</keyword>
<keyword evidence="14 19" id="KW-0472">Membrane</keyword>
<dbReference type="CDD" id="cd03249">
    <property type="entry name" value="ABC_MTABC3_MDL1_MDL2"/>
    <property type="match status" value="1"/>
</dbReference>
<dbReference type="InterPro" id="IPR003593">
    <property type="entry name" value="AAA+_ATPase"/>
</dbReference>
<keyword evidence="11 19" id="KW-1133">Transmembrane helix</keyword>
<dbReference type="PROSITE" id="PS50893">
    <property type="entry name" value="ABC_TRANSPORTER_2"/>
    <property type="match status" value="1"/>
</dbReference>
<dbReference type="OrthoDB" id="6500128at2759"/>
<evidence type="ECO:0000256" key="11">
    <source>
        <dbReference type="ARBA" id="ARBA00022989"/>
    </source>
</evidence>
<evidence type="ECO:0000256" key="19">
    <source>
        <dbReference type="SAM" id="Phobius"/>
    </source>
</evidence>
<keyword evidence="4" id="KW-0633">Potassium transport</keyword>
<evidence type="ECO:0000256" key="6">
    <source>
        <dbReference type="ARBA" id="ARBA00022741"/>
    </source>
</evidence>
<keyword evidence="6" id="KW-0547">Nucleotide-binding</keyword>
<evidence type="ECO:0000256" key="4">
    <source>
        <dbReference type="ARBA" id="ARBA00022538"/>
    </source>
</evidence>
<dbReference type="InterPro" id="IPR017871">
    <property type="entry name" value="ABC_transporter-like_CS"/>
</dbReference>
<dbReference type="SUPFAM" id="SSF90123">
    <property type="entry name" value="ABC transporter transmembrane region"/>
    <property type="match status" value="1"/>
</dbReference>
<dbReference type="KEGG" id="ovi:T265_10023"/>
<dbReference type="GO" id="GO:0006813">
    <property type="term" value="P:potassium ion transport"/>
    <property type="evidence" value="ECO:0007669"/>
    <property type="project" value="UniProtKB-KW"/>
</dbReference>
<evidence type="ECO:0000256" key="10">
    <source>
        <dbReference type="ARBA" id="ARBA00022958"/>
    </source>
</evidence>
<evidence type="ECO:0000256" key="13">
    <source>
        <dbReference type="ARBA" id="ARBA00023128"/>
    </source>
</evidence>
<dbReference type="AlphaFoldDB" id="A0A074Z3R2"/>
<dbReference type="PANTHER" id="PTHR43394:SF17">
    <property type="entry name" value="MITOCHONDRIAL POTASSIUM CHANNEL ATP-BINDING SUBUNIT"/>
    <property type="match status" value="1"/>
</dbReference>
<evidence type="ECO:0000256" key="3">
    <source>
        <dbReference type="ARBA" id="ARBA00022448"/>
    </source>
</evidence>
<keyword evidence="9" id="KW-0809">Transit peptide</keyword>
<dbReference type="Pfam" id="PF00005">
    <property type="entry name" value="ABC_tran"/>
    <property type="match status" value="1"/>
</dbReference>
<dbReference type="Pfam" id="PF00664">
    <property type="entry name" value="ABC_membrane"/>
    <property type="match status" value="1"/>
</dbReference>
<dbReference type="InterPro" id="IPR011527">
    <property type="entry name" value="ABC1_TM_dom"/>
</dbReference>
<keyword evidence="8" id="KW-0067">ATP-binding</keyword>
<dbReference type="RefSeq" id="XP_009174532.1">
    <property type="nucleotide sequence ID" value="XM_009176268.1"/>
</dbReference>
<dbReference type="PROSITE" id="PS00211">
    <property type="entry name" value="ABC_TRANSPORTER_1"/>
    <property type="match status" value="1"/>
</dbReference>
<evidence type="ECO:0000256" key="5">
    <source>
        <dbReference type="ARBA" id="ARBA00022692"/>
    </source>
</evidence>
<dbReference type="InterPro" id="IPR027417">
    <property type="entry name" value="P-loop_NTPase"/>
</dbReference>
<dbReference type="EMBL" id="KL596945">
    <property type="protein sequence ID" value="KER21716.1"/>
    <property type="molecule type" value="Genomic_DNA"/>
</dbReference>
<dbReference type="CDD" id="cd18574">
    <property type="entry name" value="ABC_6TM_ABCB8_like"/>
    <property type="match status" value="1"/>
</dbReference>